<reference evidence="3" key="2">
    <citation type="submission" date="2025-09" db="UniProtKB">
        <authorList>
            <consortium name="Ensembl"/>
        </authorList>
    </citation>
    <scope>IDENTIFICATION</scope>
</reference>
<dbReference type="PANTHER" id="PTHR23220">
    <property type="entry name" value="INTEGRIN ALPHA"/>
    <property type="match status" value="1"/>
</dbReference>
<dbReference type="GO" id="GO:0007229">
    <property type="term" value="P:integrin-mediated signaling pathway"/>
    <property type="evidence" value="ECO:0007669"/>
    <property type="project" value="TreeGrafter"/>
</dbReference>
<dbReference type="OMA" id="EENCTRI"/>
<dbReference type="AlphaFoldDB" id="A0A8C4Q379"/>
<evidence type="ECO:0000256" key="2">
    <source>
        <dbReference type="SAM" id="SignalP"/>
    </source>
</evidence>
<feature type="repeat" description="FG-GAP" evidence="1">
    <location>
        <begin position="26"/>
        <end position="88"/>
    </location>
</feature>
<dbReference type="Proteomes" id="UP000694388">
    <property type="component" value="Unplaced"/>
</dbReference>
<feature type="signal peptide" evidence="2">
    <location>
        <begin position="1"/>
        <end position="21"/>
    </location>
</feature>
<dbReference type="InterPro" id="IPR028994">
    <property type="entry name" value="Integrin_alpha_N"/>
</dbReference>
<dbReference type="InterPro" id="IPR013519">
    <property type="entry name" value="Int_alpha_beta-p"/>
</dbReference>
<feature type="chain" id="PRO_5034443506" evidence="2">
    <location>
        <begin position="22"/>
        <end position="272"/>
    </location>
</feature>
<dbReference type="GO" id="GO:0009897">
    <property type="term" value="C:external side of plasma membrane"/>
    <property type="evidence" value="ECO:0007669"/>
    <property type="project" value="TreeGrafter"/>
</dbReference>
<keyword evidence="4" id="KW-1185">Reference proteome</keyword>
<dbReference type="GO" id="GO:0007160">
    <property type="term" value="P:cell-matrix adhesion"/>
    <property type="evidence" value="ECO:0007669"/>
    <property type="project" value="TreeGrafter"/>
</dbReference>
<organism evidence="3 4">
    <name type="scientific">Eptatretus burgeri</name>
    <name type="common">Inshore hagfish</name>
    <dbReference type="NCBI Taxonomy" id="7764"/>
    <lineage>
        <taxon>Eukaryota</taxon>
        <taxon>Metazoa</taxon>
        <taxon>Chordata</taxon>
        <taxon>Craniata</taxon>
        <taxon>Vertebrata</taxon>
        <taxon>Cyclostomata</taxon>
        <taxon>Myxini</taxon>
        <taxon>Myxiniformes</taxon>
        <taxon>Myxinidae</taxon>
        <taxon>Eptatretinae</taxon>
        <taxon>Eptatretus</taxon>
    </lineage>
</organism>
<feature type="repeat" description="FG-GAP" evidence="1">
    <location>
        <begin position="173"/>
        <end position="225"/>
    </location>
</feature>
<proteinExistence type="predicted"/>
<evidence type="ECO:0000313" key="4">
    <source>
        <dbReference type="Proteomes" id="UP000694388"/>
    </source>
</evidence>
<dbReference type="Gene3D" id="2.130.10.130">
    <property type="entry name" value="Integrin alpha, N-terminal"/>
    <property type="match status" value="1"/>
</dbReference>
<dbReference type="GO" id="GO:0005178">
    <property type="term" value="F:integrin binding"/>
    <property type="evidence" value="ECO:0007669"/>
    <property type="project" value="TreeGrafter"/>
</dbReference>
<sequence length="272" mass="29334">MNDLAEMLLTLLALVCSSSSAFNLHDEGSEEFVGATGSYFGYSLDFYNPGVGSRGIVVGAPKGQSGQANVTEGGAVFLCPWPQSSSHCTKIDFNRDGDRYQLLRKDAPQEQMEFQSHQWFGASVRSQDSTVLACAPLYSWRTYKLGEAEREPVGTCYLVVGNFSHYAEYAPCRTSRGGSGGQGSCQAGFSSEITKDGRVVLGGPGSFFWQGQVISAPQRAVLQPKASRYLLRTLRGQVESREGNATADDGYMGYSITMGEFTGDSVQGKNPS</sequence>
<dbReference type="GeneTree" id="ENSGT00940000158061"/>
<name>A0A8C4Q379_EPTBU</name>
<dbReference type="GO" id="GO:0033627">
    <property type="term" value="P:cell adhesion mediated by integrin"/>
    <property type="evidence" value="ECO:0007669"/>
    <property type="project" value="TreeGrafter"/>
</dbReference>
<evidence type="ECO:0000256" key="1">
    <source>
        <dbReference type="PROSITE-ProRule" id="PRU00803"/>
    </source>
</evidence>
<evidence type="ECO:0000313" key="3">
    <source>
        <dbReference type="Ensembl" id="ENSEBUP00000009350.1"/>
    </source>
</evidence>
<dbReference type="GO" id="GO:0098609">
    <property type="term" value="P:cell-cell adhesion"/>
    <property type="evidence" value="ECO:0007669"/>
    <property type="project" value="TreeGrafter"/>
</dbReference>
<keyword evidence="2" id="KW-0732">Signal</keyword>
<feature type="repeat" description="FG-GAP" evidence="1">
    <location>
        <begin position="106"/>
        <end position="168"/>
    </location>
</feature>
<dbReference type="SMART" id="SM00191">
    <property type="entry name" value="Int_alpha"/>
    <property type="match status" value="1"/>
</dbReference>
<accession>A0A8C4Q379</accession>
<dbReference type="GO" id="GO:0008305">
    <property type="term" value="C:integrin complex"/>
    <property type="evidence" value="ECO:0007669"/>
    <property type="project" value="TreeGrafter"/>
</dbReference>
<dbReference type="Ensembl" id="ENSEBUT00000009873.1">
    <property type="protein sequence ID" value="ENSEBUP00000009350.1"/>
    <property type="gene ID" value="ENSEBUG00000006015.1"/>
</dbReference>
<dbReference type="PANTHER" id="PTHR23220:SF3">
    <property type="entry name" value="INTEGRIN ALPHA-5"/>
    <property type="match status" value="1"/>
</dbReference>
<dbReference type="PROSITE" id="PS51470">
    <property type="entry name" value="FG_GAP"/>
    <property type="match status" value="3"/>
</dbReference>
<dbReference type="GO" id="GO:0001525">
    <property type="term" value="P:angiogenesis"/>
    <property type="evidence" value="ECO:0007669"/>
    <property type="project" value="TreeGrafter"/>
</dbReference>
<reference evidence="3" key="1">
    <citation type="submission" date="2025-08" db="UniProtKB">
        <authorList>
            <consortium name="Ensembl"/>
        </authorList>
    </citation>
    <scope>IDENTIFICATION</scope>
</reference>
<protein>
    <submittedName>
        <fullName evidence="3">Uncharacterized protein</fullName>
    </submittedName>
</protein>
<dbReference type="SUPFAM" id="SSF69318">
    <property type="entry name" value="Integrin alpha N-terminal domain"/>
    <property type="match status" value="1"/>
</dbReference>